<dbReference type="Pfam" id="PF12844">
    <property type="entry name" value="HTH_19"/>
    <property type="match status" value="1"/>
</dbReference>
<proteinExistence type="predicted"/>
<evidence type="ECO:0000313" key="2">
    <source>
        <dbReference type="EMBL" id="SOC41636.1"/>
    </source>
</evidence>
<protein>
    <submittedName>
        <fullName evidence="2">Transcriptional regulator</fullName>
    </submittedName>
</protein>
<dbReference type="SMART" id="SM00530">
    <property type="entry name" value="HTH_XRE"/>
    <property type="match status" value="1"/>
</dbReference>
<accession>A0A285ULY2</accession>
<keyword evidence="3" id="KW-1185">Reference proteome</keyword>
<gene>
    <name evidence="2" type="ORF">SAMN05892877_10939</name>
</gene>
<dbReference type="InterPro" id="IPR001387">
    <property type="entry name" value="Cro/C1-type_HTH"/>
</dbReference>
<dbReference type="Proteomes" id="UP000219167">
    <property type="component" value="Unassembled WGS sequence"/>
</dbReference>
<dbReference type="GO" id="GO:0003677">
    <property type="term" value="F:DNA binding"/>
    <property type="evidence" value="ECO:0007669"/>
    <property type="project" value="InterPro"/>
</dbReference>
<feature type="domain" description="HTH cro/C1-type" evidence="1">
    <location>
        <begin position="29"/>
        <end position="71"/>
    </location>
</feature>
<dbReference type="InterPro" id="IPR010982">
    <property type="entry name" value="Lambda_DNA-bd_dom_sf"/>
</dbReference>
<reference evidence="2 3" key="1">
    <citation type="submission" date="2017-08" db="EMBL/GenBank/DDBJ databases">
        <authorList>
            <person name="de Groot N.N."/>
        </authorList>
    </citation>
    <scope>NUCLEOTIDE SEQUENCE [LARGE SCALE GENOMIC DNA]</scope>
    <source>
        <strain evidence="2 3">JC85</strain>
    </source>
</reference>
<dbReference type="AlphaFoldDB" id="A0A285ULY2"/>
<dbReference type="EMBL" id="OBQD01000009">
    <property type="protein sequence ID" value="SOC41636.1"/>
    <property type="molecule type" value="Genomic_DNA"/>
</dbReference>
<evidence type="ECO:0000259" key="1">
    <source>
        <dbReference type="PROSITE" id="PS50943"/>
    </source>
</evidence>
<organism evidence="2 3">
    <name type="scientific">Rhizobium subbaraonis</name>
    <dbReference type="NCBI Taxonomy" id="908946"/>
    <lineage>
        <taxon>Bacteria</taxon>
        <taxon>Pseudomonadati</taxon>
        <taxon>Pseudomonadota</taxon>
        <taxon>Alphaproteobacteria</taxon>
        <taxon>Hyphomicrobiales</taxon>
        <taxon>Rhizobiaceae</taxon>
        <taxon>Rhizobium/Agrobacterium group</taxon>
        <taxon>Rhizobium</taxon>
    </lineage>
</organism>
<dbReference type="RefSeq" id="WP_176526763.1">
    <property type="nucleotide sequence ID" value="NZ_OBQD01000009.1"/>
</dbReference>
<evidence type="ECO:0000313" key="3">
    <source>
        <dbReference type="Proteomes" id="UP000219167"/>
    </source>
</evidence>
<dbReference type="SUPFAM" id="SSF47413">
    <property type="entry name" value="lambda repressor-like DNA-binding domains"/>
    <property type="match status" value="1"/>
</dbReference>
<dbReference type="Gene3D" id="1.10.260.40">
    <property type="entry name" value="lambda repressor-like DNA-binding domains"/>
    <property type="match status" value="1"/>
</dbReference>
<dbReference type="CDD" id="cd00093">
    <property type="entry name" value="HTH_XRE"/>
    <property type="match status" value="1"/>
</dbReference>
<sequence>MARPEIEPKTELGRRLREVRSRLKFEEREAFAERLGISKQALANYERGERVPDASVLEAYREQFEINLNWLLTGIGSFFDSAAAGRAGGPDGIDLHLVDELGRIVAIECKSFGRQLHPEQVSVETMKLYNDLLRLVANIHDAEEVQAFLPQIRFAFKKRLEAEQNAPGSGKRSA</sequence>
<dbReference type="PROSITE" id="PS50943">
    <property type="entry name" value="HTH_CROC1"/>
    <property type="match status" value="1"/>
</dbReference>
<name>A0A285ULY2_9HYPH</name>